<evidence type="ECO:0000256" key="4">
    <source>
        <dbReference type="ARBA" id="ARBA00022989"/>
    </source>
</evidence>
<comment type="caution">
    <text evidence="6">The sequence shown here is derived from an EMBL/GenBank/DDBJ whole genome shotgun (WGS) entry which is preliminary data.</text>
</comment>
<evidence type="ECO:0000256" key="1">
    <source>
        <dbReference type="ARBA" id="ARBA00004141"/>
    </source>
</evidence>
<evidence type="ECO:0000313" key="7">
    <source>
        <dbReference type="Proteomes" id="UP000050269"/>
    </source>
</evidence>
<dbReference type="EMBL" id="JXDF01000031">
    <property type="protein sequence ID" value="KPN79448.1"/>
    <property type="molecule type" value="Genomic_DNA"/>
</dbReference>
<evidence type="ECO:0000256" key="2">
    <source>
        <dbReference type="ARBA" id="ARBA00009399"/>
    </source>
</evidence>
<evidence type="ECO:0000256" key="5">
    <source>
        <dbReference type="ARBA" id="ARBA00023136"/>
    </source>
</evidence>
<dbReference type="PANTHER" id="PTHR38459:SF1">
    <property type="entry name" value="PROPHAGE BACTOPRENOL-LINKED GLUCOSE TRANSLOCASE HOMOLOG"/>
    <property type="match status" value="1"/>
</dbReference>
<dbReference type="PANTHER" id="PTHR38459">
    <property type="entry name" value="PROPHAGE BACTOPRENOL-LINKED GLUCOSE TRANSLOCASE HOMOLOG"/>
    <property type="match status" value="1"/>
</dbReference>
<sequence length="123" mass="14082">MINIIKQFFKFGIVGFINTVLTYLIYTCLWRITSPTIAMAIGYGTTTLIGLTINKKWVFKTSGNVTRTAIKYYSTYVFTWCLTVLLTYLLSVYTSINEQIVPVLTLIVTVPVNFVLSKLWVFK</sequence>
<comment type="similarity">
    <text evidence="2">Belongs to the GtrA family.</text>
</comment>
<keyword evidence="4" id="KW-1133">Transmembrane helix</keyword>
<comment type="subcellular location">
    <subcellularLocation>
        <location evidence="1">Membrane</location>
        <topology evidence="1">Multi-pass membrane protein</topology>
    </subcellularLocation>
</comment>
<proteinExistence type="inferred from homology"/>
<evidence type="ECO:0000256" key="3">
    <source>
        <dbReference type="ARBA" id="ARBA00022692"/>
    </source>
</evidence>
<keyword evidence="5" id="KW-0472">Membrane</keyword>
<dbReference type="PATRIC" id="fig|148814.13.peg.1336"/>
<dbReference type="RefSeq" id="WP_041153185.1">
    <property type="nucleotide sequence ID" value="NZ_JPYX01000021.1"/>
</dbReference>
<protein>
    <submittedName>
        <fullName evidence="6">Uncharacterized protein</fullName>
    </submittedName>
</protein>
<accession>A0A0C2VV99</accession>
<dbReference type="GO" id="GO:0000271">
    <property type="term" value="P:polysaccharide biosynthetic process"/>
    <property type="evidence" value="ECO:0007669"/>
    <property type="project" value="InterPro"/>
</dbReference>
<dbReference type="AlphaFoldDB" id="A0A0C2VV99"/>
<organism evidence="6 7">
    <name type="scientific">Apilactobacillus kunkeei</name>
    <dbReference type="NCBI Taxonomy" id="148814"/>
    <lineage>
        <taxon>Bacteria</taxon>
        <taxon>Bacillati</taxon>
        <taxon>Bacillota</taxon>
        <taxon>Bacilli</taxon>
        <taxon>Lactobacillales</taxon>
        <taxon>Lactobacillaceae</taxon>
        <taxon>Apilactobacillus</taxon>
    </lineage>
</organism>
<evidence type="ECO:0000313" key="6">
    <source>
        <dbReference type="EMBL" id="KPN79448.1"/>
    </source>
</evidence>
<dbReference type="Proteomes" id="UP000050269">
    <property type="component" value="Unassembled WGS sequence"/>
</dbReference>
<keyword evidence="3" id="KW-0812">Transmembrane</keyword>
<dbReference type="InterPro" id="IPR051401">
    <property type="entry name" value="GtrA_CellWall_Glycosyl"/>
</dbReference>
<dbReference type="Pfam" id="PF04138">
    <property type="entry name" value="GtrA_DPMS_TM"/>
    <property type="match status" value="1"/>
</dbReference>
<name>A0A0C2VV99_9LACO</name>
<reference evidence="6 7" key="1">
    <citation type="journal article" date="2015" name="Genome Biol. Evol.">
        <title>Functionally Structured Genomes in Lactobacillus kunkeei Colonizing the Honey Crop and Food Products of Honeybees and Stingless Bees.</title>
        <authorList>
            <person name="Tamarit D."/>
            <person name="Ellegaard K.M."/>
            <person name="Wikander J."/>
            <person name="Olofsson T."/>
            <person name="Vasquez A."/>
            <person name="Andersson S.G."/>
        </authorList>
    </citation>
    <scope>NUCLEOTIDE SEQUENCE [LARGE SCALE GENOMIC DNA]</scope>
    <source>
        <strain evidence="6 7">LMbo</strain>
    </source>
</reference>
<dbReference type="InterPro" id="IPR007267">
    <property type="entry name" value="GtrA_DPMS_TM"/>
</dbReference>
<gene>
    <name evidence="6" type="ORF">RZ78_01990</name>
</gene>
<dbReference type="GO" id="GO:0005886">
    <property type="term" value="C:plasma membrane"/>
    <property type="evidence" value="ECO:0007669"/>
    <property type="project" value="TreeGrafter"/>
</dbReference>